<dbReference type="Pfam" id="PF01471">
    <property type="entry name" value="PG_binding_1"/>
    <property type="match status" value="1"/>
</dbReference>
<reference evidence="4" key="1">
    <citation type="journal article" date="2019" name="Int. J. Syst. Evol. Microbiol.">
        <title>The Global Catalogue of Microorganisms (GCM) 10K type strain sequencing project: providing services to taxonomists for standard genome sequencing and annotation.</title>
        <authorList>
            <consortium name="The Broad Institute Genomics Platform"/>
            <consortium name="The Broad Institute Genome Sequencing Center for Infectious Disease"/>
            <person name="Wu L."/>
            <person name="Ma J."/>
        </authorList>
    </citation>
    <scope>NUCLEOTIDE SEQUENCE [LARGE SCALE GENOMIC DNA]</scope>
    <source>
        <strain evidence="4">JCM 9092</strain>
    </source>
</reference>
<gene>
    <name evidence="3" type="ORF">GCM10010449_27760</name>
</gene>
<sequence length="82" mass="9008">MEPATPSAGGVLRRGDRGPEVTELQQRLQQLYLYMGEADGNYTTPVADAVTRFQYARGTQRDGEGVYGERTRAALEAETSEP</sequence>
<dbReference type="SUPFAM" id="SSF47090">
    <property type="entry name" value="PGBD-like"/>
    <property type="match status" value="1"/>
</dbReference>
<name>A0ABP6MF84_9ACTN</name>
<dbReference type="EMBL" id="BAAAUG010000041">
    <property type="protein sequence ID" value="GAA3103144.1"/>
    <property type="molecule type" value="Genomic_DNA"/>
</dbReference>
<dbReference type="InterPro" id="IPR036365">
    <property type="entry name" value="PGBD-like_sf"/>
</dbReference>
<dbReference type="InterPro" id="IPR002477">
    <property type="entry name" value="Peptidoglycan-bd-like"/>
</dbReference>
<organism evidence="3 4">
    <name type="scientific">Streptomyces rectiviolaceus</name>
    <dbReference type="NCBI Taxonomy" id="332591"/>
    <lineage>
        <taxon>Bacteria</taxon>
        <taxon>Bacillati</taxon>
        <taxon>Actinomycetota</taxon>
        <taxon>Actinomycetes</taxon>
        <taxon>Kitasatosporales</taxon>
        <taxon>Streptomycetaceae</taxon>
        <taxon>Streptomyces</taxon>
    </lineage>
</organism>
<proteinExistence type="predicted"/>
<keyword evidence="4" id="KW-1185">Reference proteome</keyword>
<evidence type="ECO:0000259" key="2">
    <source>
        <dbReference type="Pfam" id="PF01471"/>
    </source>
</evidence>
<dbReference type="InterPro" id="IPR036366">
    <property type="entry name" value="PGBDSf"/>
</dbReference>
<feature type="region of interest" description="Disordered" evidence="1">
    <location>
        <begin position="1"/>
        <end position="22"/>
    </location>
</feature>
<dbReference type="Proteomes" id="UP001501637">
    <property type="component" value="Unassembled WGS sequence"/>
</dbReference>
<evidence type="ECO:0000313" key="3">
    <source>
        <dbReference type="EMBL" id="GAA3103144.1"/>
    </source>
</evidence>
<evidence type="ECO:0000313" key="4">
    <source>
        <dbReference type="Proteomes" id="UP001501637"/>
    </source>
</evidence>
<protein>
    <recommendedName>
        <fullName evidence="2">Peptidoglycan binding-like domain-containing protein</fullName>
    </recommendedName>
</protein>
<accession>A0ABP6MF84</accession>
<comment type="caution">
    <text evidence="3">The sequence shown here is derived from an EMBL/GenBank/DDBJ whole genome shotgun (WGS) entry which is preliminary data.</text>
</comment>
<evidence type="ECO:0000256" key="1">
    <source>
        <dbReference type="SAM" id="MobiDB-lite"/>
    </source>
</evidence>
<feature type="domain" description="Peptidoglycan binding-like" evidence="2">
    <location>
        <begin position="17"/>
        <end position="75"/>
    </location>
</feature>
<dbReference type="Gene3D" id="1.10.101.10">
    <property type="entry name" value="PGBD-like superfamily/PGBD"/>
    <property type="match status" value="1"/>
</dbReference>